<sequence length="265" mass="29067">MTDHLLVDVVDGVATLTFNRPKELNAFSLEMRHAMFDVVPELEADREVRCVVLKGAGGNFMAGGDVKSFLEFTRETPEWRRSYFERRIHNLDAMLISLTRMEKPVIASVEGAAAGAGMSFMMAADMTIADEKAIFRFAYSAIGTTPDASGSYWLPRLVGLSRAKEIAMLADRMDANQALDWGLINRIAPAGTLAEETAKLARRLADGPTLAYGGIKKLMNAAALNHLETQLAMEAASFGRCAASEDWVEGVTAFNEKRKPVFRGR</sequence>
<dbReference type="CDD" id="cd06558">
    <property type="entry name" value="crotonase-like"/>
    <property type="match status" value="1"/>
</dbReference>
<dbReference type="PANTHER" id="PTHR43459">
    <property type="entry name" value="ENOYL-COA HYDRATASE"/>
    <property type="match status" value="1"/>
</dbReference>
<protein>
    <submittedName>
        <fullName evidence="3">Enoyl-CoA hydratase</fullName>
    </submittedName>
</protein>
<dbReference type="Proteomes" id="UP000503336">
    <property type="component" value="Chromosome"/>
</dbReference>
<dbReference type="KEGG" id="hdh:G5B40_05925"/>
<dbReference type="EMBL" id="CP049056">
    <property type="protein sequence ID" value="QIE55031.1"/>
    <property type="molecule type" value="Genomic_DNA"/>
</dbReference>
<name>A0A7L5BUR1_9RHOB</name>
<organism evidence="3 4">
    <name type="scientific">Pikeienuella piscinae</name>
    <dbReference type="NCBI Taxonomy" id="2748098"/>
    <lineage>
        <taxon>Bacteria</taxon>
        <taxon>Pseudomonadati</taxon>
        <taxon>Pseudomonadota</taxon>
        <taxon>Alphaproteobacteria</taxon>
        <taxon>Rhodobacterales</taxon>
        <taxon>Paracoccaceae</taxon>
        <taxon>Pikeienuella</taxon>
    </lineage>
</organism>
<dbReference type="GO" id="GO:0003824">
    <property type="term" value="F:catalytic activity"/>
    <property type="evidence" value="ECO:0007669"/>
    <property type="project" value="InterPro"/>
</dbReference>
<dbReference type="InterPro" id="IPR029045">
    <property type="entry name" value="ClpP/crotonase-like_dom_sf"/>
</dbReference>
<dbReference type="RefSeq" id="WP_165096246.1">
    <property type="nucleotide sequence ID" value="NZ_CP049056.1"/>
</dbReference>
<evidence type="ECO:0000256" key="1">
    <source>
        <dbReference type="ARBA" id="ARBA00005254"/>
    </source>
</evidence>
<evidence type="ECO:0000313" key="3">
    <source>
        <dbReference type="EMBL" id="QIE55031.1"/>
    </source>
</evidence>
<dbReference type="Gene3D" id="3.90.226.10">
    <property type="entry name" value="2-enoyl-CoA Hydratase, Chain A, domain 1"/>
    <property type="match status" value="1"/>
</dbReference>
<dbReference type="PROSITE" id="PS00166">
    <property type="entry name" value="ENOYL_COA_HYDRATASE"/>
    <property type="match status" value="1"/>
</dbReference>
<proteinExistence type="inferred from homology"/>
<gene>
    <name evidence="3" type="ORF">G5B40_05925</name>
</gene>
<dbReference type="InterPro" id="IPR001753">
    <property type="entry name" value="Enoyl-CoA_hydra/iso"/>
</dbReference>
<dbReference type="SUPFAM" id="SSF52096">
    <property type="entry name" value="ClpP/crotonase"/>
    <property type="match status" value="1"/>
</dbReference>
<accession>A0A7L5BUR1</accession>
<comment type="similarity">
    <text evidence="1 2">Belongs to the enoyl-CoA hydratase/isomerase family.</text>
</comment>
<dbReference type="InterPro" id="IPR014748">
    <property type="entry name" value="Enoyl-CoA_hydra_C"/>
</dbReference>
<keyword evidence="4" id="KW-1185">Reference proteome</keyword>
<evidence type="ECO:0000256" key="2">
    <source>
        <dbReference type="RuleBase" id="RU003707"/>
    </source>
</evidence>
<dbReference type="Pfam" id="PF00378">
    <property type="entry name" value="ECH_1"/>
    <property type="match status" value="1"/>
</dbReference>
<dbReference type="Gene3D" id="1.10.12.10">
    <property type="entry name" value="Lyase 2-enoyl-coa Hydratase, Chain A, domain 2"/>
    <property type="match status" value="1"/>
</dbReference>
<dbReference type="AlphaFoldDB" id="A0A7L5BUR1"/>
<evidence type="ECO:0000313" key="4">
    <source>
        <dbReference type="Proteomes" id="UP000503336"/>
    </source>
</evidence>
<dbReference type="PANTHER" id="PTHR43459:SF1">
    <property type="entry name" value="EG:BACN32G11.4 PROTEIN"/>
    <property type="match status" value="1"/>
</dbReference>
<reference evidence="3 4" key="1">
    <citation type="submission" date="2020-02" db="EMBL/GenBank/DDBJ databases">
        <title>complete genome sequence of Rhodobacteraceae bacterium.</title>
        <authorList>
            <person name="Park J."/>
            <person name="Kim Y.-S."/>
            <person name="Kim K.-H."/>
        </authorList>
    </citation>
    <scope>NUCLEOTIDE SEQUENCE [LARGE SCALE GENOMIC DNA]</scope>
    <source>
        <strain evidence="3 4">RR4-56</strain>
    </source>
</reference>
<dbReference type="InterPro" id="IPR018376">
    <property type="entry name" value="Enoyl-CoA_hyd/isom_CS"/>
</dbReference>